<dbReference type="AlphaFoldDB" id="A0A9X0H152"/>
<sequence length="68" mass="7402">MSDSLNLEVVLSARRLAHLAGGVELAAQISLFLFDSLVVEAKAAFNEVVERIKKAAHHPFSQGRVETL</sequence>
<dbReference type="EMBL" id="LJQF01000338">
    <property type="protein sequence ID" value="KPX08400.1"/>
    <property type="molecule type" value="Genomic_DNA"/>
</dbReference>
<name>A0A9X0H152_PSESX</name>
<accession>A0A9X0H152</accession>
<comment type="caution">
    <text evidence="1">The sequence shown here is derived from an EMBL/GenBank/DDBJ whole genome shotgun (WGS) entry which is preliminary data.</text>
</comment>
<gene>
    <name evidence="1" type="ORF">ALO73_03436</name>
</gene>
<evidence type="ECO:0000313" key="1">
    <source>
        <dbReference type="EMBL" id="KPX08400.1"/>
    </source>
</evidence>
<organism evidence="1 2">
    <name type="scientific">Pseudomonas syringae pv. daphniphylli</name>
    <dbReference type="NCBI Taxonomy" id="264455"/>
    <lineage>
        <taxon>Bacteria</taxon>
        <taxon>Pseudomonadati</taxon>
        <taxon>Pseudomonadota</taxon>
        <taxon>Gammaproteobacteria</taxon>
        <taxon>Pseudomonadales</taxon>
        <taxon>Pseudomonadaceae</taxon>
        <taxon>Pseudomonas</taxon>
        <taxon>Pseudomonas syringae</taxon>
    </lineage>
</organism>
<proteinExistence type="predicted"/>
<dbReference type="Proteomes" id="UP000050345">
    <property type="component" value="Unassembled WGS sequence"/>
</dbReference>
<evidence type="ECO:0000313" key="2">
    <source>
        <dbReference type="Proteomes" id="UP000050345"/>
    </source>
</evidence>
<protein>
    <submittedName>
        <fullName evidence="1">Uncharacterized protein</fullName>
    </submittedName>
</protein>
<reference evidence="1 2" key="1">
    <citation type="submission" date="2015-09" db="EMBL/GenBank/DDBJ databases">
        <title>Genome announcement of multiple Pseudomonas syringae strains.</title>
        <authorList>
            <person name="Thakur S."/>
            <person name="Wang P.W."/>
            <person name="Gong Y."/>
            <person name="Weir B.S."/>
            <person name="Guttman D.S."/>
        </authorList>
    </citation>
    <scope>NUCLEOTIDE SEQUENCE [LARGE SCALE GENOMIC DNA]</scope>
    <source>
        <strain evidence="1 2">ICMP9757</strain>
    </source>
</reference>